<feature type="transmembrane region" description="Helical" evidence="1">
    <location>
        <begin position="280"/>
        <end position="300"/>
    </location>
</feature>
<dbReference type="Proteomes" id="UP000193719">
    <property type="component" value="Unassembled WGS sequence"/>
</dbReference>
<dbReference type="AlphaFoldDB" id="A0A1Y1VMH1"/>
<gene>
    <name evidence="3" type="ORF">BCR36DRAFT_51281</name>
</gene>
<accession>A0A1Y1VMH1</accession>
<feature type="transmembrane region" description="Helical" evidence="1">
    <location>
        <begin position="241"/>
        <end position="260"/>
    </location>
</feature>
<proteinExistence type="predicted"/>
<dbReference type="InterPro" id="IPR036305">
    <property type="entry name" value="RGS_sf"/>
</dbReference>
<dbReference type="Gene3D" id="1.10.167.10">
    <property type="entry name" value="Regulator of G-protein Signalling 4, domain 2"/>
    <property type="match status" value="2"/>
</dbReference>
<dbReference type="SMART" id="SM00315">
    <property type="entry name" value="RGS"/>
    <property type="match status" value="1"/>
</dbReference>
<keyword evidence="1" id="KW-0472">Membrane</keyword>
<protein>
    <recommendedName>
        <fullName evidence="2">RGS domain-containing protein</fullName>
    </recommendedName>
</protein>
<comment type="caution">
    <text evidence="3">The sequence shown here is derived from an EMBL/GenBank/DDBJ whole genome shotgun (WGS) entry which is preliminary data.</text>
</comment>
<reference evidence="3 4" key="2">
    <citation type="submission" date="2016-08" db="EMBL/GenBank/DDBJ databases">
        <title>Pervasive Adenine N6-methylation of Active Genes in Fungi.</title>
        <authorList>
            <consortium name="DOE Joint Genome Institute"/>
            <person name="Mondo S.J."/>
            <person name="Dannebaum R.O."/>
            <person name="Kuo R.C."/>
            <person name="Labutti K."/>
            <person name="Haridas S."/>
            <person name="Kuo A."/>
            <person name="Salamov A."/>
            <person name="Ahrendt S.R."/>
            <person name="Lipzen A."/>
            <person name="Sullivan W."/>
            <person name="Andreopoulos W.B."/>
            <person name="Clum A."/>
            <person name="Lindquist E."/>
            <person name="Daum C."/>
            <person name="Ramamoorthy G.K."/>
            <person name="Gryganskyi A."/>
            <person name="Culley D."/>
            <person name="Magnuson J.K."/>
            <person name="James T.Y."/>
            <person name="O'Malley M.A."/>
            <person name="Stajich J.E."/>
            <person name="Spatafora J.W."/>
            <person name="Visel A."/>
            <person name="Grigoriev I.V."/>
        </authorList>
    </citation>
    <scope>NUCLEOTIDE SEQUENCE [LARGE SCALE GENOMIC DNA]</scope>
    <source>
        <strain evidence="4">finn</strain>
    </source>
</reference>
<organism evidence="3 4">
    <name type="scientific">Piromyces finnis</name>
    <dbReference type="NCBI Taxonomy" id="1754191"/>
    <lineage>
        <taxon>Eukaryota</taxon>
        <taxon>Fungi</taxon>
        <taxon>Fungi incertae sedis</taxon>
        <taxon>Chytridiomycota</taxon>
        <taxon>Chytridiomycota incertae sedis</taxon>
        <taxon>Neocallimastigomycetes</taxon>
        <taxon>Neocallimastigales</taxon>
        <taxon>Neocallimastigaceae</taxon>
        <taxon>Piromyces</taxon>
    </lineage>
</organism>
<dbReference type="SUPFAM" id="SSF48097">
    <property type="entry name" value="Regulator of G-protein signaling, RGS"/>
    <property type="match status" value="1"/>
</dbReference>
<feature type="domain" description="RGS" evidence="2">
    <location>
        <begin position="321"/>
        <end position="620"/>
    </location>
</feature>
<evidence type="ECO:0000313" key="4">
    <source>
        <dbReference type="Proteomes" id="UP000193719"/>
    </source>
</evidence>
<name>A0A1Y1VMH1_9FUNG</name>
<evidence type="ECO:0000313" key="3">
    <source>
        <dbReference type="EMBL" id="ORX60116.1"/>
    </source>
</evidence>
<dbReference type="EMBL" id="MCFH01000002">
    <property type="protein sequence ID" value="ORX60116.1"/>
    <property type="molecule type" value="Genomic_DNA"/>
</dbReference>
<feature type="transmembrane region" description="Helical" evidence="1">
    <location>
        <begin position="208"/>
        <end position="229"/>
    </location>
</feature>
<reference evidence="3 4" key="1">
    <citation type="submission" date="2016-08" db="EMBL/GenBank/DDBJ databases">
        <title>Genomes of anaerobic fungi encode conserved fungal cellulosomes for biomass hydrolysis.</title>
        <authorList>
            <consortium name="DOE Joint Genome Institute"/>
            <person name="Haitjema C.H."/>
            <person name="Gilmore S.P."/>
            <person name="Henske J.K."/>
            <person name="Solomon K.V."/>
            <person name="De Groot R."/>
            <person name="Kuo A."/>
            <person name="Mondo S.J."/>
            <person name="Salamov A.A."/>
            <person name="Labutti K."/>
            <person name="Zhao Z."/>
            <person name="Chiniquy J."/>
            <person name="Barry K."/>
            <person name="Brewer H.M."/>
            <person name="Purvine S.O."/>
            <person name="Wright A.T."/>
            <person name="Boxma B."/>
            <person name="Van Alen T."/>
            <person name="Hackstein J.H."/>
            <person name="Baker S.E."/>
            <person name="Grigoriev I.V."/>
            <person name="O'Malley M.A."/>
        </authorList>
    </citation>
    <scope>NUCLEOTIDE SEQUENCE [LARGE SCALE GENOMIC DNA]</scope>
    <source>
        <strain evidence="4">finn</strain>
    </source>
</reference>
<feature type="transmembrane region" description="Helical" evidence="1">
    <location>
        <begin position="177"/>
        <end position="196"/>
    </location>
</feature>
<feature type="transmembrane region" description="Helical" evidence="1">
    <location>
        <begin position="76"/>
        <end position="97"/>
    </location>
</feature>
<feature type="transmembrane region" description="Helical" evidence="1">
    <location>
        <begin position="109"/>
        <end position="133"/>
    </location>
</feature>
<dbReference type="OrthoDB" id="2125296at2759"/>
<keyword evidence="1" id="KW-1133">Transmembrane helix</keyword>
<sequence>MNEDKVNYDFVQNVNDKLNNEIGRKNIVITETMPYYNKTYENIILPCVWSILAILMIGMISIYINYKNRPQYQYRSVKLTLLYCFSSTAYVLLIIAARMYKFSCIVKLWITDICIVLSLFSIMSRGVRIIYLWKLNTYKLSNSKKRKITLHSTYEPEANTYFKAVYRLINEEIAKRMIILPIIIDFMVTAFIHYLVKDKCDNNPIVFVPIMVFVFLFTISFPFFMYQLHRVHEYNRITSEVEYLITSLIWWIILPLYIVTEYVPKYKKNEIIHYYTNDGVFFFVLQEFLVFIIMTIIPLYEMLIDKKKYKNIKEEEMSMEYFYKLINDPIIIEELKEVAISEFSVENVLFWESYRDLMKIAKHPKSNAIKKMLYTGLNKLNKELNGKSSKSNLINKMINHDQLSNQEVSNVIYEYEKNNSHKYYNQKSNKKTREMNTNNNFYNSSNEYNYYSSSSNGSTSNLLANIQISESSPCNSYNCSPTSSINNSYIYIDNNSQDSFDNNGYNYNLYQHQRRRSIKQFNIDIEAKTNSTENFNDNTSSSEISADTPVPLKLYNYYQNFYYTFIDVNSTAAVNINCNVRNAIEENIKNPKIGIFDEAKEEVLLLMFRNLNSKLILQLKQKQMLN</sequence>
<keyword evidence="4" id="KW-1185">Reference proteome</keyword>
<evidence type="ECO:0000259" key="2">
    <source>
        <dbReference type="SMART" id="SM00315"/>
    </source>
</evidence>
<evidence type="ECO:0000256" key="1">
    <source>
        <dbReference type="SAM" id="Phobius"/>
    </source>
</evidence>
<dbReference type="InterPro" id="IPR016137">
    <property type="entry name" value="RGS"/>
</dbReference>
<keyword evidence="1" id="KW-0812">Transmembrane</keyword>
<feature type="transmembrane region" description="Helical" evidence="1">
    <location>
        <begin position="43"/>
        <end position="64"/>
    </location>
</feature>
<dbReference type="InterPro" id="IPR044926">
    <property type="entry name" value="RGS_subdomain_2"/>
</dbReference>